<dbReference type="KEGG" id="nia:A8C56_17475"/>
<protein>
    <submittedName>
        <fullName evidence="2">Uncharacterized protein</fullName>
    </submittedName>
</protein>
<dbReference type="AlphaFoldDB" id="A0A1A9I5C1"/>
<proteinExistence type="predicted"/>
<evidence type="ECO:0000313" key="3">
    <source>
        <dbReference type="Proteomes" id="UP000077667"/>
    </source>
</evidence>
<accession>A0A1A9I5C1</accession>
<dbReference type="OrthoDB" id="666421at2"/>
<dbReference type="EMBL" id="CP015772">
    <property type="protein sequence ID" value="ANH82525.1"/>
    <property type="molecule type" value="Genomic_DNA"/>
</dbReference>
<evidence type="ECO:0000256" key="1">
    <source>
        <dbReference type="SAM" id="MobiDB-lite"/>
    </source>
</evidence>
<gene>
    <name evidence="2" type="ORF">A8C56_17475</name>
</gene>
<dbReference type="Proteomes" id="UP000077667">
    <property type="component" value="Chromosome"/>
</dbReference>
<evidence type="ECO:0000313" key="2">
    <source>
        <dbReference type="EMBL" id="ANH82525.1"/>
    </source>
</evidence>
<keyword evidence="3" id="KW-1185">Reference proteome</keyword>
<organism evidence="2 3">
    <name type="scientific">Niabella ginsenosidivorans</name>
    <dbReference type="NCBI Taxonomy" id="1176587"/>
    <lineage>
        <taxon>Bacteria</taxon>
        <taxon>Pseudomonadati</taxon>
        <taxon>Bacteroidota</taxon>
        <taxon>Chitinophagia</taxon>
        <taxon>Chitinophagales</taxon>
        <taxon>Chitinophagaceae</taxon>
        <taxon>Niabella</taxon>
    </lineage>
</organism>
<dbReference type="RefSeq" id="WP_067758896.1">
    <property type="nucleotide sequence ID" value="NZ_CP015772.1"/>
</dbReference>
<feature type="region of interest" description="Disordered" evidence="1">
    <location>
        <begin position="62"/>
        <end position="89"/>
    </location>
</feature>
<name>A0A1A9I5C1_9BACT</name>
<reference evidence="2 3" key="1">
    <citation type="submission" date="2016-05" db="EMBL/GenBank/DDBJ databases">
        <title>Niabella ginsenosidivorans BS26 whole genome sequencing.</title>
        <authorList>
            <person name="Im W.T."/>
            <person name="Siddiqi M.Z."/>
        </authorList>
    </citation>
    <scope>NUCLEOTIDE SEQUENCE [LARGE SCALE GENOMIC DNA]</scope>
    <source>
        <strain evidence="2 3">BS26</strain>
    </source>
</reference>
<sequence>MNSNILPQPVQAFFPVASESTCSYDILFFTFNYQEQHPVPVKVALFQDKNFKQEEDELLPSFMLREPDPPGYSLKEKYPEDEATPDSSAEDFKPGYHFLHLIKARPFRCLMLVFDATSLEDLRNCWNKWTHCAVCASYSAFSENADRHYLLQFAQRFSLLMEALYFVVAQKQKGKKQQQFSPDFNTQNSGLQDPNLASKRIKDFVTCYPKKRPQDYIWSVFECAVADGEDFTIERRNLLFDYECLLCIAKAPYHLLKHYPMLFETHPDSKKDLRQTGE</sequence>